<dbReference type="InterPro" id="IPR029903">
    <property type="entry name" value="RmlD-like-bd"/>
</dbReference>
<dbReference type="GO" id="GO:0019305">
    <property type="term" value="P:dTDP-rhamnose biosynthetic process"/>
    <property type="evidence" value="ECO:0007669"/>
    <property type="project" value="UniProtKB-UniPathway"/>
</dbReference>
<evidence type="ECO:0000259" key="1">
    <source>
        <dbReference type="Pfam" id="PF04321"/>
    </source>
</evidence>
<dbReference type="EMBL" id="SULG01000024">
    <property type="protein sequence ID" value="TLD42260.1"/>
    <property type="molecule type" value="Genomic_DNA"/>
</dbReference>
<dbReference type="UniPathway" id="UPA00124"/>
<dbReference type="Pfam" id="PF04321">
    <property type="entry name" value="RmlD_sub_bind"/>
    <property type="match status" value="1"/>
</dbReference>
<dbReference type="InterPro" id="IPR036291">
    <property type="entry name" value="NAD(P)-bd_dom_sf"/>
</dbReference>
<dbReference type="SUPFAM" id="SSF51735">
    <property type="entry name" value="NAD(P)-binding Rossmann-fold domains"/>
    <property type="match status" value="1"/>
</dbReference>
<dbReference type="AlphaFoldDB" id="A0A533QNV7"/>
<reference evidence="2 3" key="1">
    <citation type="submission" date="2019-04" db="EMBL/GenBank/DDBJ databases">
        <title>Genome of a novel bacterium Candidatus Jettenia ecosi reconstructed from metagenome of an anammox bioreactor.</title>
        <authorList>
            <person name="Mardanov A.V."/>
            <person name="Beletsky A.V."/>
            <person name="Ravin N.V."/>
            <person name="Botchkova E.A."/>
            <person name="Litti Y.V."/>
            <person name="Nozhevnikova A.N."/>
        </authorList>
    </citation>
    <scope>NUCLEOTIDE SEQUENCE [LARGE SCALE GENOMIC DNA]</scope>
    <source>
        <strain evidence="2">J2</strain>
    </source>
</reference>
<name>A0A533QNV7_9BACT</name>
<dbReference type="Proteomes" id="UP000319783">
    <property type="component" value="Unassembled WGS sequence"/>
</dbReference>
<dbReference type="Gene3D" id="3.90.25.10">
    <property type="entry name" value="UDP-galactose 4-epimerase, domain 1"/>
    <property type="match status" value="1"/>
</dbReference>
<feature type="domain" description="RmlD-like substrate binding" evidence="1">
    <location>
        <begin position="3"/>
        <end position="240"/>
    </location>
</feature>
<proteinExistence type="predicted"/>
<dbReference type="PANTHER" id="PTHR43242:SF1">
    <property type="entry name" value="NAD(P)-BINDING ROSSMANN-FOLD SUPERFAMILY PROTEIN"/>
    <property type="match status" value="1"/>
</dbReference>
<dbReference type="Gene3D" id="3.40.50.720">
    <property type="entry name" value="NAD(P)-binding Rossmann-like Domain"/>
    <property type="match status" value="1"/>
</dbReference>
<dbReference type="PANTHER" id="PTHR43242">
    <property type="entry name" value="NAD(P)-BINDING ROSSMANN-FOLD SUPERFAMILY PROTEIN"/>
    <property type="match status" value="1"/>
</dbReference>
<comment type="caution">
    <text evidence="2">The sequence shown here is derived from an EMBL/GenBank/DDBJ whole genome shotgun (WGS) entry which is preliminary data.</text>
</comment>
<organism evidence="2 3">
    <name type="scientific">Candidatus Jettenia ecosi</name>
    <dbReference type="NCBI Taxonomy" id="2494326"/>
    <lineage>
        <taxon>Bacteria</taxon>
        <taxon>Pseudomonadati</taxon>
        <taxon>Planctomycetota</taxon>
        <taxon>Candidatus Brocadiia</taxon>
        <taxon>Candidatus Brocadiales</taxon>
        <taxon>Candidatus Brocadiaceae</taxon>
        <taxon>Candidatus Jettenia</taxon>
    </lineage>
</organism>
<protein>
    <submittedName>
        <fullName evidence="2">dTDP-4-dehydrorhamnose reductase</fullName>
    </submittedName>
</protein>
<gene>
    <name evidence="2" type="ORF">JETT_1503</name>
</gene>
<sequence>MKTICIIGASGFIGSYLFNFLDIQLKENFTIKGTFFSHKKNPHYEFLDITNESCIEHYLLINLPSFIILLAGTKDVKRCEEDFNYANALNTKPVENIIKIVTVNKLNTKVIFFSSDYVFDGERGYYKDIDNPKPNTNYGETKVLAEQLLMQSNIDFKIVRPSAVMGRGGIFFDWFLESIKNQKEVKLFNNTFFTPTPIRFLNEMILRLVWDYDKIHNKVIHIVGEKRLSRYDLALLLSSFIPERRAKLIPGIVDFKSSLLKKDLSLVQSAFTKSHQKKNFYEYMKQEVSDDKAN</sequence>
<evidence type="ECO:0000313" key="3">
    <source>
        <dbReference type="Proteomes" id="UP000319783"/>
    </source>
</evidence>
<evidence type="ECO:0000313" key="2">
    <source>
        <dbReference type="EMBL" id="TLD42260.1"/>
    </source>
</evidence>
<accession>A0A533QNV7</accession>